<dbReference type="PANTHER" id="PTHR13520:SF0">
    <property type="entry name" value="RAD50-INTERACTING PROTEIN 1"/>
    <property type="match status" value="1"/>
</dbReference>
<dbReference type="Proteomes" id="UP000663879">
    <property type="component" value="Unassembled WGS sequence"/>
</dbReference>
<name>A0A813MBI2_9BILA</name>
<accession>A0A813MBI2</accession>
<dbReference type="PROSITE" id="PS51386">
    <property type="entry name" value="RINT1_TIP20"/>
    <property type="match status" value="1"/>
</dbReference>
<dbReference type="GO" id="GO:0070939">
    <property type="term" value="C:Dsl1/NZR complex"/>
    <property type="evidence" value="ECO:0007669"/>
    <property type="project" value="InterPro"/>
</dbReference>
<evidence type="ECO:0008006" key="3">
    <source>
        <dbReference type="Google" id="ProtNLM"/>
    </source>
</evidence>
<dbReference type="Pfam" id="PF04437">
    <property type="entry name" value="RINT1_TIP1"/>
    <property type="match status" value="1"/>
</dbReference>
<dbReference type="GO" id="GO:0006890">
    <property type="term" value="P:retrograde vesicle-mediated transport, Golgi to endoplasmic reticulum"/>
    <property type="evidence" value="ECO:0007669"/>
    <property type="project" value="InterPro"/>
</dbReference>
<dbReference type="GO" id="GO:0060628">
    <property type="term" value="P:regulation of ER to Golgi vesicle-mediated transport"/>
    <property type="evidence" value="ECO:0007669"/>
    <property type="project" value="TreeGrafter"/>
</dbReference>
<keyword evidence="2" id="KW-1185">Reference proteome</keyword>
<proteinExistence type="predicted"/>
<dbReference type="InterPro" id="IPR007528">
    <property type="entry name" value="RINT1_Tip20"/>
</dbReference>
<dbReference type="InterPro" id="IPR042044">
    <property type="entry name" value="EXOC6PINT-1/Sec15/Tip20_C_dom2"/>
</dbReference>
<evidence type="ECO:0000313" key="1">
    <source>
        <dbReference type="EMBL" id="CAF0708520.1"/>
    </source>
</evidence>
<dbReference type="EMBL" id="CAJNOC010000033">
    <property type="protein sequence ID" value="CAF0708520.1"/>
    <property type="molecule type" value="Genomic_DNA"/>
</dbReference>
<protein>
    <recommendedName>
        <fullName evidence="3">RINT1</fullName>
    </recommendedName>
</protein>
<dbReference type="AlphaFoldDB" id="A0A813MBI2"/>
<dbReference type="PANTHER" id="PTHR13520">
    <property type="entry name" value="RAD50-INTERACTING PROTEIN 1 RINT-1"/>
    <property type="match status" value="1"/>
</dbReference>
<dbReference type="GO" id="GO:0006888">
    <property type="term" value="P:endoplasmic reticulum to Golgi vesicle-mediated transport"/>
    <property type="evidence" value="ECO:0007669"/>
    <property type="project" value="InterPro"/>
</dbReference>
<evidence type="ECO:0000313" key="2">
    <source>
        <dbReference type="Proteomes" id="UP000663879"/>
    </source>
</evidence>
<organism evidence="1 2">
    <name type="scientific">Brachionus calyciflorus</name>
    <dbReference type="NCBI Taxonomy" id="104777"/>
    <lineage>
        <taxon>Eukaryota</taxon>
        <taxon>Metazoa</taxon>
        <taxon>Spiralia</taxon>
        <taxon>Gnathifera</taxon>
        <taxon>Rotifera</taxon>
        <taxon>Eurotatoria</taxon>
        <taxon>Monogononta</taxon>
        <taxon>Pseudotrocha</taxon>
        <taxon>Ploima</taxon>
        <taxon>Brachionidae</taxon>
        <taxon>Brachionus</taxon>
    </lineage>
</organism>
<dbReference type="Gene3D" id="1.20.58.670">
    <property type="entry name" value="Dsl1p vesicle tethering complex, Tip20p subunit, domain D"/>
    <property type="match status" value="1"/>
</dbReference>
<comment type="caution">
    <text evidence="1">The sequence shown here is derived from an EMBL/GenBank/DDBJ whole genome shotgun (WGS) entry which is preliminary data.</text>
</comment>
<dbReference type="OrthoDB" id="2189254at2759"/>
<reference evidence="1" key="1">
    <citation type="submission" date="2021-02" db="EMBL/GenBank/DDBJ databases">
        <authorList>
            <person name="Nowell W R."/>
        </authorList>
    </citation>
    <scope>NUCLEOTIDE SEQUENCE</scope>
    <source>
        <strain evidence="1">Ploen Becks lab</strain>
    </source>
</reference>
<gene>
    <name evidence="1" type="ORF">OXX778_LOCUS619</name>
</gene>
<sequence>MNLVKNIEITKDLADKINDLIGLDRSLLSNNEKSSEIALKLKNKINTLKDKIVVNLPYKFNTNDHDEFLEYCNKIENLKVQFDKVKRDEIQNKKSIEIYKSNDLLNENRIYEQDLKPLVLKSISLHRQLAFFKTLIHLEKYKSTIEDLIIQFENSKANQLKLINSKKTSSTNIDLDLRACLSDQSNILKALITNYLNLLEYSKILIKTKGNNFKKYLNDFVSYLREKLREILRVEFENSLSNLGYPQSTSFVSPTEGSENKERFEISLKESIKYLLIIDESIDEDNEALTDKINTVIDLLVQPLSKRFKFHFFTSRRTNDLSKPEWYLSQILQWIKEQHDFLTRVIQPGFNQNNQWKNYSVVIFFANKLVDLIREKIEFDLQNLMQNSKLFLHTIDELLVFNSQLNSYLETTESFYILSNNQKIKTVLDLICENHVFFSHWLNLEKQVWQKYLDLMFSNLPSGKSVNQILDHDIPKSLFNIPLLNDDNNLNDLWSCTLSDVDSMRTPKCAELFILMIKSITDRFSNLPSVSKRLRFICLQLDLLNDFHLRLCQIIRDEAKTLFSKPYLGVLNTINYVIYVLDEWKNSTFFIEMQFYKQKYQQFCKKYQFSSEQINKETMLNIESSNSSNLEFNEDICNLFDKNFSSIKSLLEIEGSLFDDILPSYEKVKDDMIDRITQNCIWELTSRASAYKREKWNSMPLPSEYYKLTLTQSASDMLISLRNILHLLKDSIAQSLFDSIVKKLTNELDKFYYENLILANQFNEGGSFQLDYDINKYLLPILNEFVTGVKIENYFRATKESITLLKLKQGSTILLKDTLDKALEIEFTVSMQQPNDDSRKLKLYSAKNALKEFGIVQLTCEQVRTILCSRCDLMEIK</sequence>